<evidence type="ECO:0000256" key="1">
    <source>
        <dbReference type="SAM" id="MobiDB-lite"/>
    </source>
</evidence>
<name>A0AAN9QIV8_CANGL</name>
<dbReference type="EMBL" id="JAYMYQ010000004">
    <property type="protein sequence ID" value="KAK7339215.1"/>
    <property type="molecule type" value="Genomic_DNA"/>
</dbReference>
<evidence type="ECO:0000313" key="3">
    <source>
        <dbReference type="Proteomes" id="UP001367508"/>
    </source>
</evidence>
<keyword evidence="3" id="KW-1185">Reference proteome</keyword>
<evidence type="ECO:0000313" key="2">
    <source>
        <dbReference type="EMBL" id="KAK7339215.1"/>
    </source>
</evidence>
<gene>
    <name evidence="2" type="ORF">VNO77_19870</name>
</gene>
<proteinExistence type="predicted"/>
<feature type="region of interest" description="Disordered" evidence="1">
    <location>
        <begin position="156"/>
        <end position="176"/>
    </location>
</feature>
<reference evidence="2 3" key="1">
    <citation type="submission" date="2024-01" db="EMBL/GenBank/DDBJ databases">
        <title>The genomes of 5 underutilized Papilionoideae crops provide insights into root nodulation and disease resistanc.</title>
        <authorList>
            <person name="Jiang F."/>
        </authorList>
    </citation>
    <scope>NUCLEOTIDE SEQUENCE [LARGE SCALE GENOMIC DNA]</scope>
    <source>
        <strain evidence="2">LVBAO_FW01</strain>
        <tissue evidence="2">Leaves</tissue>
    </source>
</reference>
<feature type="compositionally biased region" description="Basic residues" evidence="1">
    <location>
        <begin position="163"/>
        <end position="176"/>
    </location>
</feature>
<organism evidence="2 3">
    <name type="scientific">Canavalia gladiata</name>
    <name type="common">Sword bean</name>
    <name type="synonym">Dolichos gladiatus</name>
    <dbReference type="NCBI Taxonomy" id="3824"/>
    <lineage>
        <taxon>Eukaryota</taxon>
        <taxon>Viridiplantae</taxon>
        <taxon>Streptophyta</taxon>
        <taxon>Embryophyta</taxon>
        <taxon>Tracheophyta</taxon>
        <taxon>Spermatophyta</taxon>
        <taxon>Magnoliopsida</taxon>
        <taxon>eudicotyledons</taxon>
        <taxon>Gunneridae</taxon>
        <taxon>Pentapetalae</taxon>
        <taxon>rosids</taxon>
        <taxon>fabids</taxon>
        <taxon>Fabales</taxon>
        <taxon>Fabaceae</taxon>
        <taxon>Papilionoideae</taxon>
        <taxon>50 kb inversion clade</taxon>
        <taxon>NPAAA clade</taxon>
        <taxon>indigoferoid/millettioid clade</taxon>
        <taxon>Phaseoleae</taxon>
        <taxon>Canavalia</taxon>
    </lineage>
</organism>
<accession>A0AAN9QIV8</accession>
<protein>
    <submittedName>
        <fullName evidence="2">Uncharacterized protein</fullName>
    </submittedName>
</protein>
<dbReference type="Proteomes" id="UP001367508">
    <property type="component" value="Unassembled WGS sequence"/>
</dbReference>
<dbReference type="AlphaFoldDB" id="A0AAN9QIV8"/>
<comment type="caution">
    <text evidence="2">The sequence shown here is derived from an EMBL/GenBank/DDBJ whole genome shotgun (WGS) entry which is preliminary data.</text>
</comment>
<sequence length="197" mass="21946">MWVRSKGDCQATSSPPAIFFPWSIKKRLRRTRSRVLSAEKVKELEALNFEVVQRRDQVPLNRLLSQAGSELSGWSACTHPPDPLFEPQLELSKRKGLVFLKAVRAVLSPSGSLRGPLGLGNLLCVCTCPNPSPAIGVREGEGHELHSPPATCHRYPFAGSTSGRRRSGHARTWRSRRSHLELSKGYNCKDLELKARQ</sequence>